<feature type="signal peptide" evidence="1">
    <location>
        <begin position="1"/>
        <end position="22"/>
    </location>
</feature>
<evidence type="ECO:0000313" key="2">
    <source>
        <dbReference type="EMBL" id="SMB21961.1"/>
    </source>
</evidence>
<name>A0A7Z7HP51_9PROT</name>
<feature type="chain" id="PRO_5031375003" description="DUF4440 domain-containing protein" evidence="1">
    <location>
        <begin position="23"/>
        <end position="141"/>
    </location>
</feature>
<evidence type="ECO:0008006" key="4">
    <source>
        <dbReference type="Google" id="ProtNLM"/>
    </source>
</evidence>
<proteinExistence type="predicted"/>
<gene>
    <name evidence="2" type="ORF">SDENCHOL_10453</name>
</gene>
<evidence type="ECO:0000313" key="3">
    <source>
        <dbReference type="Proteomes" id="UP000242886"/>
    </source>
</evidence>
<reference evidence="2" key="1">
    <citation type="submission" date="2017-03" db="EMBL/GenBank/DDBJ databases">
        <authorList>
            <consortium name="AG Boll"/>
        </authorList>
    </citation>
    <scope>NUCLEOTIDE SEQUENCE [LARGE SCALE GENOMIC DNA]</scope>
    <source>
        <strain evidence="2">Chol</strain>
    </source>
</reference>
<keyword evidence="3" id="KW-1185">Reference proteome</keyword>
<organism evidence="2 3">
    <name type="scientific">Sterolibacterium denitrificans</name>
    <dbReference type="NCBI Taxonomy" id="157592"/>
    <lineage>
        <taxon>Bacteria</taxon>
        <taxon>Pseudomonadati</taxon>
        <taxon>Pseudomonadota</taxon>
        <taxon>Betaproteobacteria</taxon>
        <taxon>Nitrosomonadales</taxon>
        <taxon>Sterolibacteriaceae</taxon>
        <taxon>Sterolibacterium</taxon>
    </lineage>
</organism>
<protein>
    <recommendedName>
        <fullName evidence="4">DUF4440 domain-containing protein</fullName>
    </recommendedName>
</protein>
<dbReference type="Proteomes" id="UP000242886">
    <property type="component" value="Chromosome SDENCHOL"/>
</dbReference>
<evidence type="ECO:0000256" key="1">
    <source>
        <dbReference type="SAM" id="SignalP"/>
    </source>
</evidence>
<sequence length="141" mass="15254">MTMRSVRIPLASILLFLSSVGAAQEFSPLSPSTPQLAAIKRWHTALVTGDFSAYKQSIAEAQAQAASRSQFNELRKWTPEVVKISSPRPLPNGNYEVSGLGCKEARRQAVTIIVVKSGAGWKILSTGWAQVWGSQAKVCPV</sequence>
<dbReference type="EMBL" id="LT837803">
    <property type="protein sequence ID" value="SMB21961.1"/>
    <property type="molecule type" value="Genomic_DNA"/>
</dbReference>
<accession>A0A7Z7HP51</accession>
<dbReference type="AlphaFoldDB" id="A0A7Z7HP51"/>
<keyword evidence="1" id="KW-0732">Signal</keyword>